<dbReference type="InterPro" id="IPR050396">
    <property type="entry name" value="Glycosyltr_51/Transpeptidase"/>
</dbReference>
<dbReference type="SUPFAM" id="SSF56601">
    <property type="entry name" value="beta-lactamase/transpeptidase-like"/>
    <property type="match status" value="1"/>
</dbReference>
<evidence type="ECO:0000256" key="7">
    <source>
        <dbReference type="ARBA" id="ARBA00034000"/>
    </source>
</evidence>
<keyword evidence="3" id="KW-0328">Glycosyltransferase</keyword>
<dbReference type="GO" id="GO:0030288">
    <property type="term" value="C:outer membrane-bounded periplasmic space"/>
    <property type="evidence" value="ECO:0007669"/>
    <property type="project" value="TreeGrafter"/>
</dbReference>
<dbReference type="Pfam" id="PF00912">
    <property type="entry name" value="Transgly"/>
    <property type="match status" value="1"/>
</dbReference>
<dbReference type="EMBL" id="JYIT01000060">
    <property type="protein sequence ID" value="KJL26883.1"/>
    <property type="molecule type" value="Genomic_DNA"/>
</dbReference>
<dbReference type="InterPro" id="IPR023346">
    <property type="entry name" value="Lysozyme-like_dom_sf"/>
</dbReference>
<feature type="domain" description="PASTA" evidence="10">
    <location>
        <begin position="811"/>
        <end position="878"/>
    </location>
</feature>
<keyword evidence="6" id="KW-0511">Multifunctional enzyme</keyword>
<dbReference type="SMART" id="SM00740">
    <property type="entry name" value="PASTA"/>
    <property type="match status" value="2"/>
</dbReference>
<comment type="caution">
    <text evidence="11">The sequence shown here is derived from an EMBL/GenBank/DDBJ whole genome shotgun (WGS) entry which is preliminary data.</text>
</comment>
<evidence type="ECO:0000313" key="12">
    <source>
        <dbReference type="Proteomes" id="UP000033448"/>
    </source>
</evidence>
<protein>
    <submittedName>
        <fullName evidence="11">Penicillin-binding protein 1A</fullName>
    </submittedName>
</protein>
<dbReference type="OrthoDB" id="9766909at2"/>
<proteinExistence type="predicted"/>
<dbReference type="Gene3D" id="1.10.3810.10">
    <property type="entry name" value="Biosynthetic peptidoglycan transglycosylase-like"/>
    <property type="match status" value="1"/>
</dbReference>
<dbReference type="InterPro" id="IPR005543">
    <property type="entry name" value="PASTA_dom"/>
</dbReference>
<organism evidence="11 12">
    <name type="scientific">Microbacterium azadirachtae</name>
    <dbReference type="NCBI Taxonomy" id="582680"/>
    <lineage>
        <taxon>Bacteria</taxon>
        <taxon>Bacillati</taxon>
        <taxon>Actinomycetota</taxon>
        <taxon>Actinomycetes</taxon>
        <taxon>Micrococcales</taxon>
        <taxon>Microbacteriaceae</taxon>
        <taxon>Microbacterium</taxon>
    </lineage>
</organism>
<keyword evidence="1" id="KW-0121">Carboxypeptidase</keyword>
<accession>A0A0F0L190</accession>
<keyword evidence="5" id="KW-0378">Hydrolase</keyword>
<evidence type="ECO:0000313" key="11">
    <source>
        <dbReference type="EMBL" id="KJL26883.1"/>
    </source>
</evidence>
<dbReference type="InterPro" id="IPR001460">
    <property type="entry name" value="PCN-bd_Tpept"/>
</dbReference>
<dbReference type="GO" id="GO:0009002">
    <property type="term" value="F:serine-type D-Ala-D-Ala carboxypeptidase activity"/>
    <property type="evidence" value="ECO:0007669"/>
    <property type="project" value="UniProtKB-EC"/>
</dbReference>
<comment type="catalytic activity">
    <reaction evidence="7">
        <text>Preferential cleavage: (Ac)2-L-Lys-D-Ala-|-D-Ala. Also transpeptidation of peptidyl-alanyl moieties that are N-acyl substituents of D-alanine.</text>
        <dbReference type="EC" id="3.4.16.4"/>
    </reaction>
</comment>
<feature type="domain" description="PASTA" evidence="10">
    <location>
        <begin position="746"/>
        <end position="809"/>
    </location>
</feature>
<sequence length="883" mass="92035">MPQTKRTLTGVLGGLAGLVGLSVVAGVLVTAAVTPVFAVTGATAAQSIDLFEGLPSNLKVDRPMQPTTIYAKDANGNDQVMARFYDQNRVPVKYDQVAPVLYDALLASEDKNFYSHGGIDITGTLKAIVGNVTGSATNGGSSISQQYVKNVLLQECEKGVPLSDKKRDDKLNQCWVDAASAVGSKGIARKLQEIRYATAIEKQYSKNDILIGYLNLVNFGGTTYGIEAAAQRYFSVSASQLNAVQAATLVGMVQNPNAFRIDLPGGTYDCDKDGKNCKNGQADGYHDTMVRRNYVLSRMEFLGKITKAEFEADKAQPITPVIKTPTSGCADAGDNAYFCKYVQATLEGDPSLDSALGPQKDRADKLLRGGLNVYTTLSPAMQGAAVQAMHDYTTPTIDGMDFGAAAVNLDPKTGRILALAQNTVFNEAQDAPPGQTGIVYAADQAHGGGIGFSVGSTYKVFTLLDWLEKGHSLRESVDGNLKKMTFKCGTSTMTADTGEIGNFQNQRGFTGTPMEFTRLSLNSGFLGMASKLDLCDINDLAARMGVHLGTEYKGKMVPVNNRENVTDDEGNILASAPAPFDVLGSKNIAPLDMAAVYAAIANNGTRCDPHAIDKITGPDGADIPLAPTTCTEVIKPEIAAGAAYALQGVMNSGGTGSQANPFDGTPLIGKTGSHNNAQTMLMSSSTTSTTGVWVGQASGDVNINDFSTQDIGVPNIRYPLSRAILSAADSLFPGGSFPDPVQSQLKQSYTNLPSVVGMTVDQATQTLEGAGFSVSVGAPVQSNLPTDQVAQQDPGPGQVVTGSTITISPSNGQGATVPNVVGKTMGDAATALQQAGFQAVKGACTPGNGDDSGTVSATSPAAGTAAPKGSSVTLNYVKKNCQG</sequence>
<evidence type="ECO:0000256" key="9">
    <source>
        <dbReference type="SAM" id="MobiDB-lite"/>
    </source>
</evidence>
<dbReference type="PATRIC" id="fig|582680.7.peg.818"/>
<dbReference type="AlphaFoldDB" id="A0A0F0L190"/>
<dbReference type="PROSITE" id="PS51178">
    <property type="entry name" value="PASTA"/>
    <property type="match status" value="2"/>
</dbReference>
<name>A0A0F0L190_9MICO</name>
<gene>
    <name evidence="11" type="primary">ponA1</name>
    <name evidence="11" type="ORF">RL72_00790</name>
</gene>
<dbReference type="GO" id="GO:0008955">
    <property type="term" value="F:peptidoglycan glycosyltransferase activity"/>
    <property type="evidence" value="ECO:0007669"/>
    <property type="project" value="UniProtKB-EC"/>
</dbReference>
<dbReference type="PANTHER" id="PTHR32282">
    <property type="entry name" value="BINDING PROTEIN TRANSPEPTIDASE, PUTATIVE-RELATED"/>
    <property type="match status" value="1"/>
</dbReference>
<dbReference type="CDD" id="cd06577">
    <property type="entry name" value="PASTA_pknB"/>
    <property type="match status" value="2"/>
</dbReference>
<evidence type="ECO:0000256" key="5">
    <source>
        <dbReference type="ARBA" id="ARBA00022801"/>
    </source>
</evidence>
<reference evidence="11 12" key="1">
    <citation type="submission" date="2015-02" db="EMBL/GenBank/DDBJ databases">
        <title>Draft genome sequences of ten Microbacterium spp. with emphasis on heavy metal contaminated environments.</title>
        <authorList>
            <person name="Corretto E."/>
        </authorList>
    </citation>
    <scope>NUCLEOTIDE SEQUENCE [LARGE SCALE GENOMIC DNA]</scope>
    <source>
        <strain evidence="11 12">DSM 23848</strain>
    </source>
</reference>
<evidence type="ECO:0000256" key="8">
    <source>
        <dbReference type="ARBA" id="ARBA00049902"/>
    </source>
</evidence>
<keyword evidence="2" id="KW-0645">Protease</keyword>
<dbReference type="InterPro" id="IPR036950">
    <property type="entry name" value="PBP_transglycosylase"/>
</dbReference>
<dbReference type="Gene3D" id="3.30.10.20">
    <property type="match status" value="2"/>
</dbReference>
<dbReference type="GO" id="GO:0009252">
    <property type="term" value="P:peptidoglycan biosynthetic process"/>
    <property type="evidence" value="ECO:0007669"/>
    <property type="project" value="TreeGrafter"/>
</dbReference>
<keyword evidence="4" id="KW-0808">Transferase</keyword>
<evidence type="ECO:0000259" key="10">
    <source>
        <dbReference type="PROSITE" id="PS51178"/>
    </source>
</evidence>
<feature type="region of interest" description="Disordered" evidence="9">
    <location>
        <begin position="848"/>
        <end position="869"/>
    </location>
</feature>
<feature type="compositionally biased region" description="Low complexity" evidence="9">
    <location>
        <begin position="852"/>
        <end position="869"/>
    </location>
</feature>
<dbReference type="GO" id="GO:0006508">
    <property type="term" value="P:proteolysis"/>
    <property type="evidence" value="ECO:0007669"/>
    <property type="project" value="UniProtKB-KW"/>
</dbReference>
<evidence type="ECO:0000256" key="3">
    <source>
        <dbReference type="ARBA" id="ARBA00022676"/>
    </source>
</evidence>
<dbReference type="Gene3D" id="3.40.710.10">
    <property type="entry name" value="DD-peptidase/beta-lactamase superfamily"/>
    <property type="match status" value="1"/>
</dbReference>
<dbReference type="PANTHER" id="PTHR32282:SF33">
    <property type="entry name" value="PEPTIDOGLYCAN GLYCOSYLTRANSFERASE"/>
    <property type="match status" value="1"/>
</dbReference>
<evidence type="ECO:0000256" key="1">
    <source>
        <dbReference type="ARBA" id="ARBA00022645"/>
    </source>
</evidence>
<dbReference type="Proteomes" id="UP000033448">
    <property type="component" value="Unassembled WGS sequence"/>
</dbReference>
<dbReference type="InterPro" id="IPR001264">
    <property type="entry name" value="Glyco_trans_51"/>
</dbReference>
<dbReference type="InterPro" id="IPR012338">
    <property type="entry name" value="Beta-lactam/transpept-like"/>
</dbReference>
<dbReference type="Pfam" id="PF00905">
    <property type="entry name" value="Transpeptidase"/>
    <property type="match status" value="1"/>
</dbReference>
<dbReference type="GO" id="GO:0008658">
    <property type="term" value="F:penicillin binding"/>
    <property type="evidence" value="ECO:0007669"/>
    <property type="project" value="InterPro"/>
</dbReference>
<dbReference type="Pfam" id="PF03793">
    <property type="entry name" value="PASTA"/>
    <property type="match status" value="2"/>
</dbReference>
<evidence type="ECO:0000256" key="4">
    <source>
        <dbReference type="ARBA" id="ARBA00022679"/>
    </source>
</evidence>
<dbReference type="RefSeq" id="WP_045249528.1">
    <property type="nucleotide sequence ID" value="NZ_JYIT01000060.1"/>
</dbReference>
<comment type="catalytic activity">
    <reaction evidence="8">
        <text>[GlcNAc-(1-&gt;4)-Mur2Ac(oyl-L-Ala-gamma-D-Glu-L-Lys-D-Ala-D-Ala)](n)-di-trans,octa-cis-undecaprenyl diphosphate + beta-D-GlcNAc-(1-&gt;4)-Mur2Ac(oyl-L-Ala-gamma-D-Glu-L-Lys-D-Ala-D-Ala)-di-trans,octa-cis-undecaprenyl diphosphate = [GlcNAc-(1-&gt;4)-Mur2Ac(oyl-L-Ala-gamma-D-Glu-L-Lys-D-Ala-D-Ala)](n+1)-di-trans,octa-cis-undecaprenyl diphosphate + di-trans,octa-cis-undecaprenyl diphosphate + H(+)</text>
        <dbReference type="Rhea" id="RHEA:23708"/>
        <dbReference type="Rhea" id="RHEA-COMP:9602"/>
        <dbReference type="Rhea" id="RHEA-COMP:9603"/>
        <dbReference type="ChEBI" id="CHEBI:15378"/>
        <dbReference type="ChEBI" id="CHEBI:58405"/>
        <dbReference type="ChEBI" id="CHEBI:60033"/>
        <dbReference type="ChEBI" id="CHEBI:78435"/>
        <dbReference type="EC" id="2.4.99.28"/>
    </reaction>
</comment>
<evidence type="ECO:0000256" key="6">
    <source>
        <dbReference type="ARBA" id="ARBA00023268"/>
    </source>
</evidence>
<dbReference type="SUPFAM" id="SSF53955">
    <property type="entry name" value="Lysozyme-like"/>
    <property type="match status" value="1"/>
</dbReference>
<keyword evidence="12" id="KW-1185">Reference proteome</keyword>
<evidence type="ECO:0000256" key="2">
    <source>
        <dbReference type="ARBA" id="ARBA00022670"/>
    </source>
</evidence>